<dbReference type="CDD" id="cd06912">
    <property type="entry name" value="GT_MraY_like"/>
    <property type="match status" value="1"/>
</dbReference>
<dbReference type="PANTHER" id="PTHR22926:SF3">
    <property type="entry name" value="UNDECAPRENYL-PHOSPHATE ALPHA-N-ACETYLGLUCOSAMINYL 1-PHOSPHATE TRANSFERASE"/>
    <property type="match status" value="1"/>
</dbReference>
<evidence type="ECO:0000256" key="7">
    <source>
        <dbReference type="SAM" id="Phobius"/>
    </source>
</evidence>
<name>A0ABU9B734_9BURK</name>
<keyword evidence="9" id="KW-1185">Reference proteome</keyword>
<keyword evidence="5 7" id="KW-1133">Transmembrane helix</keyword>
<keyword evidence="6 7" id="KW-0472">Membrane</keyword>
<sequence length="386" mass="41993">MLIASFVALVVAWLVARFVVRRARGGALRMNDFDLSGPQKFHSVPVPRIGGVALVSGVLVGVALACWMIQPVAWPAALLLACAVPAFASGLTEDFTKTQSPRRRLFFTAVSAALACWVLDARITHSDLPVLDSLLAWTAGSVVVTLFVVAGVANSMNIIDGFNGLASMCGMLILAAVGIVAAQVGDRTVMLVALLGIAGAAGFFFWNYPKGRIFLGDGGAYFLGFWVAESAILLLCRNPQVSPLFALTVCLYPVFETVFSMYRRKLRGLPVGAPDGIHLHSLIYRRLTRWAVGRRSAYSQARRNAMTSPYLWLMCALATLPAAVFWDSTPALLGCIVAYGFVYAGLYWRIVRFRAPRWMRPRRATPPVFQAETAPIESGSFARRRG</sequence>
<evidence type="ECO:0000256" key="5">
    <source>
        <dbReference type="ARBA" id="ARBA00022989"/>
    </source>
</evidence>
<keyword evidence="3" id="KW-0808">Transferase</keyword>
<evidence type="ECO:0000313" key="8">
    <source>
        <dbReference type="EMBL" id="MEK8024812.1"/>
    </source>
</evidence>
<comment type="subcellular location">
    <subcellularLocation>
        <location evidence="1">Cell membrane</location>
        <topology evidence="1">Multi-pass membrane protein</topology>
    </subcellularLocation>
</comment>
<reference evidence="8 9" key="1">
    <citation type="submission" date="2024-04" db="EMBL/GenBank/DDBJ databases">
        <title>Novel species of the genus Ideonella isolated from streams.</title>
        <authorList>
            <person name="Lu H."/>
        </authorList>
    </citation>
    <scope>NUCLEOTIDE SEQUENCE [LARGE SCALE GENOMIC DNA]</scope>
    <source>
        <strain evidence="8 9">BYS139W</strain>
    </source>
</reference>
<feature type="transmembrane region" description="Helical" evidence="7">
    <location>
        <begin position="218"/>
        <end position="235"/>
    </location>
</feature>
<feature type="transmembrane region" description="Helical" evidence="7">
    <location>
        <begin position="309"/>
        <end position="325"/>
    </location>
</feature>
<feature type="transmembrane region" description="Helical" evidence="7">
    <location>
        <begin position="135"/>
        <end position="153"/>
    </location>
</feature>
<protein>
    <submittedName>
        <fullName evidence="8">Glycosyltransferase</fullName>
    </submittedName>
</protein>
<dbReference type="PANTHER" id="PTHR22926">
    <property type="entry name" value="PHOSPHO-N-ACETYLMURAMOYL-PENTAPEPTIDE-TRANSFERASE"/>
    <property type="match status" value="1"/>
</dbReference>
<evidence type="ECO:0000256" key="1">
    <source>
        <dbReference type="ARBA" id="ARBA00004651"/>
    </source>
</evidence>
<dbReference type="RefSeq" id="WP_341372583.1">
    <property type="nucleotide sequence ID" value="NZ_JBBUTF010000002.1"/>
</dbReference>
<proteinExistence type="predicted"/>
<feature type="transmembrane region" description="Helical" evidence="7">
    <location>
        <begin position="165"/>
        <end position="182"/>
    </location>
</feature>
<evidence type="ECO:0000313" key="9">
    <source>
        <dbReference type="Proteomes" id="UP001368500"/>
    </source>
</evidence>
<comment type="caution">
    <text evidence="8">The sequence shown here is derived from an EMBL/GenBank/DDBJ whole genome shotgun (WGS) entry which is preliminary data.</text>
</comment>
<organism evidence="8 9">
    <name type="scientific">Pseudaquabacterium rugosum</name>
    <dbReference type="NCBI Taxonomy" id="2984194"/>
    <lineage>
        <taxon>Bacteria</taxon>
        <taxon>Pseudomonadati</taxon>
        <taxon>Pseudomonadota</taxon>
        <taxon>Betaproteobacteria</taxon>
        <taxon>Burkholderiales</taxon>
        <taxon>Sphaerotilaceae</taxon>
        <taxon>Pseudaquabacterium</taxon>
    </lineage>
</organism>
<dbReference type="EMBL" id="JBBUTF010000002">
    <property type="protein sequence ID" value="MEK8024812.1"/>
    <property type="molecule type" value="Genomic_DNA"/>
</dbReference>
<feature type="transmembrane region" description="Helical" evidence="7">
    <location>
        <begin position="188"/>
        <end position="206"/>
    </location>
</feature>
<evidence type="ECO:0000256" key="2">
    <source>
        <dbReference type="ARBA" id="ARBA00022475"/>
    </source>
</evidence>
<keyword evidence="4 7" id="KW-0812">Transmembrane</keyword>
<feature type="transmembrane region" description="Helical" evidence="7">
    <location>
        <begin position="331"/>
        <end position="350"/>
    </location>
</feature>
<feature type="transmembrane region" description="Helical" evidence="7">
    <location>
        <begin position="49"/>
        <end position="69"/>
    </location>
</feature>
<dbReference type="Pfam" id="PF00953">
    <property type="entry name" value="Glycos_transf_4"/>
    <property type="match status" value="1"/>
</dbReference>
<evidence type="ECO:0000256" key="4">
    <source>
        <dbReference type="ARBA" id="ARBA00022692"/>
    </source>
</evidence>
<dbReference type="InterPro" id="IPR000715">
    <property type="entry name" value="Glycosyl_transferase_4"/>
</dbReference>
<evidence type="ECO:0000256" key="3">
    <source>
        <dbReference type="ARBA" id="ARBA00022679"/>
    </source>
</evidence>
<evidence type="ECO:0000256" key="6">
    <source>
        <dbReference type="ARBA" id="ARBA00023136"/>
    </source>
</evidence>
<feature type="transmembrane region" description="Helical" evidence="7">
    <location>
        <begin position="241"/>
        <end position="259"/>
    </location>
</feature>
<dbReference type="Proteomes" id="UP001368500">
    <property type="component" value="Unassembled WGS sequence"/>
</dbReference>
<feature type="transmembrane region" description="Helical" evidence="7">
    <location>
        <begin position="105"/>
        <end position="123"/>
    </location>
</feature>
<accession>A0ABU9B734</accession>
<keyword evidence="2" id="KW-1003">Cell membrane</keyword>
<gene>
    <name evidence="8" type="ORF">AACH11_02360</name>
</gene>